<reference evidence="3" key="1">
    <citation type="submission" date="2021-02" db="EMBL/GenBank/DDBJ databases">
        <authorList>
            <person name="Nowell W R."/>
        </authorList>
    </citation>
    <scope>NUCLEOTIDE SEQUENCE</scope>
</reference>
<dbReference type="OrthoDB" id="442970at2759"/>
<evidence type="ECO:0000256" key="1">
    <source>
        <dbReference type="SAM" id="MobiDB-lite"/>
    </source>
</evidence>
<evidence type="ECO:0000313" key="5">
    <source>
        <dbReference type="EMBL" id="CAF3984634.1"/>
    </source>
</evidence>
<evidence type="ECO:0000313" key="3">
    <source>
        <dbReference type="EMBL" id="CAF1221347.1"/>
    </source>
</evidence>
<evidence type="ECO:0000313" key="2">
    <source>
        <dbReference type="EMBL" id="CAF1120491.1"/>
    </source>
</evidence>
<organism evidence="3 6">
    <name type="scientific">Didymodactylos carnosus</name>
    <dbReference type="NCBI Taxonomy" id="1234261"/>
    <lineage>
        <taxon>Eukaryota</taxon>
        <taxon>Metazoa</taxon>
        <taxon>Spiralia</taxon>
        <taxon>Gnathifera</taxon>
        <taxon>Rotifera</taxon>
        <taxon>Eurotatoria</taxon>
        <taxon>Bdelloidea</taxon>
        <taxon>Philodinida</taxon>
        <taxon>Philodinidae</taxon>
        <taxon>Didymodactylos</taxon>
    </lineage>
</organism>
<dbReference type="Proteomes" id="UP000663829">
    <property type="component" value="Unassembled WGS sequence"/>
</dbReference>
<protein>
    <submittedName>
        <fullName evidence="3">Uncharacterized protein</fullName>
    </submittedName>
</protein>
<evidence type="ECO:0000313" key="6">
    <source>
        <dbReference type="Proteomes" id="UP000663829"/>
    </source>
</evidence>
<keyword evidence="6" id="KW-1185">Reference proteome</keyword>
<proteinExistence type="predicted"/>
<evidence type="ECO:0000313" key="4">
    <source>
        <dbReference type="EMBL" id="CAF3894056.1"/>
    </source>
</evidence>
<feature type="region of interest" description="Disordered" evidence="1">
    <location>
        <begin position="76"/>
        <end position="100"/>
    </location>
</feature>
<dbReference type="EMBL" id="CAJNOK010010625">
    <property type="protein sequence ID" value="CAF1120491.1"/>
    <property type="molecule type" value="Genomic_DNA"/>
</dbReference>
<dbReference type="Proteomes" id="UP000682733">
    <property type="component" value="Unassembled WGS sequence"/>
</dbReference>
<name>A0A814XWY0_9BILA</name>
<gene>
    <name evidence="3" type="ORF">GPM918_LOCUS24700</name>
    <name evidence="2" type="ORF">OVA965_LOCUS20155</name>
    <name evidence="5" type="ORF">SRO942_LOCUS24703</name>
    <name evidence="4" type="ORF">TMI583_LOCUS20453</name>
</gene>
<dbReference type="Proteomes" id="UP000681722">
    <property type="component" value="Unassembled WGS sequence"/>
</dbReference>
<accession>A0A814XWY0</accession>
<dbReference type="Proteomes" id="UP000677228">
    <property type="component" value="Unassembled WGS sequence"/>
</dbReference>
<feature type="non-terminal residue" evidence="3">
    <location>
        <position position="1"/>
    </location>
</feature>
<comment type="caution">
    <text evidence="3">The sequence shown here is derived from an EMBL/GenBank/DDBJ whole genome shotgun (WGS) entry which is preliminary data.</text>
</comment>
<dbReference type="EMBL" id="CAJNOQ010009306">
    <property type="protein sequence ID" value="CAF1221347.1"/>
    <property type="molecule type" value="Genomic_DNA"/>
</dbReference>
<dbReference type="EMBL" id="CAJOBC010009309">
    <property type="protein sequence ID" value="CAF3984634.1"/>
    <property type="molecule type" value="Genomic_DNA"/>
</dbReference>
<sequence>TLDLLEKFRAKLQAAKDVNEPIMENVSFSQPVNETKEEIVADHVKDDFLKHRFVSDELMDVTTNIYDTDQLAIYDPRNPMTKRRREESSLAMKSKRKARS</sequence>
<dbReference type="EMBL" id="CAJOBA010017106">
    <property type="protein sequence ID" value="CAF3894056.1"/>
    <property type="molecule type" value="Genomic_DNA"/>
</dbReference>
<dbReference type="AlphaFoldDB" id="A0A814XWY0"/>